<dbReference type="GO" id="GO:0031344">
    <property type="term" value="P:regulation of cell projection organization"/>
    <property type="evidence" value="ECO:0007669"/>
    <property type="project" value="TreeGrafter"/>
</dbReference>
<dbReference type="PANTHER" id="PTHR31508">
    <property type="entry name" value="PROTEIN PITCHFORK"/>
    <property type="match status" value="1"/>
</dbReference>
<organism evidence="1 2">
    <name type="scientific">Clytia hemisphaerica</name>
    <dbReference type="NCBI Taxonomy" id="252671"/>
    <lineage>
        <taxon>Eukaryota</taxon>
        <taxon>Metazoa</taxon>
        <taxon>Cnidaria</taxon>
        <taxon>Hydrozoa</taxon>
        <taxon>Hydroidolina</taxon>
        <taxon>Leptothecata</taxon>
        <taxon>Obeliida</taxon>
        <taxon>Clytiidae</taxon>
        <taxon>Clytia</taxon>
    </lineage>
</organism>
<keyword evidence="2" id="KW-1185">Reference proteome</keyword>
<dbReference type="OrthoDB" id="8189408at2759"/>
<evidence type="ECO:0000313" key="1">
    <source>
        <dbReference type="EnsemblMetazoa" id="CLYHEMP016364.1"/>
    </source>
</evidence>
<dbReference type="Proteomes" id="UP000594262">
    <property type="component" value="Unplaced"/>
</dbReference>
<reference evidence="1" key="1">
    <citation type="submission" date="2021-01" db="UniProtKB">
        <authorList>
            <consortium name="EnsemblMetazoa"/>
        </authorList>
    </citation>
    <scope>IDENTIFICATION</scope>
</reference>
<sequence length="265" mass="29948">MTLDHAGRMKEFLLDNKKVSNVSFGTTLSRELLPLKTPHTKAGNEMCLRGVPNLGPGSYKNDETSSFIHELELKPTCKKGYSLGARTAQRFLEFREDFPGPPSFQEIISKPREFTADKKPFRSGSSRFPSIKLESLPGPGTYEHNVGRNRKVQFHGSFGGPQTLRTSIQTICSSDVTKTPCCRCSADPAGDYYMNKNNVSMCRSCKEDAPSNLTDKNKRFWSGFFKVRDCTGIHSHEGTSAKLRLKTDKDIKKQRMRESYFSLYY</sequence>
<evidence type="ECO:0000313" key="2">
    <source>
        <dbReference type="Proteomes" id="UP000594262"/>
    </source>
</evidence>
<dbReference type="RefSeq" id="XP_066921820.1">
    <property type="nucleotide sequence ID" value="XM_067065719.1"/>
</dbReference>
<protein>
    <submittedName>
        <fullName evidence="1">Uncharacterized protein</fullName>
    </submittedName>
</protein>
<proteinExistence type="predicted"/>
<name>A0A7M5X167_9CNID</name>
<dbReference type="InterPro" id="IPR033602">
    <property type="entry name" value="CIMAP3"/>
</dbReference>
<dbReference type="EnsemblMetazoa" id="CLYHEMT016364.1">
    <property type="protein sequence ID" value="CLYHEMP016364.1"/>
    <property type="gene ID" value="CLYHEMG016364"/>
</dbReference>
<dbReference type="Pfam" id="PF07004">
    <property type="entry name" value="SHIPPO-rpt"/>
    <property type="match status" value="2"/>
</dbReference>
<dbReference type="PANTHER" id="PTHR31508:SF2">
    <property type="entry name" value="PROTEIN PITCHFORK"/>
    <property type="match status" value="1"/>
</dbReference>
<dbReference type="GeneID" id="136809200"/>
<accession>A0A7M5X167</accession>
<dbReference type="AlphaFoldDB" id="A0A7M5X167"/>
<dbReference type="InterPro" id="IPR010736">
    <property type="entry name" value="SHIPPO-rpt"/>
</dbReference>
<dbReference type="GO" id="GO:0008092">
    <property type="term" value="F:cytoskeletal protein binding"/>
    <property type="evidence" value="ECO:0007669"/>
    <property type="project" value="TreeGrafter"/>
</dbReference>